<feature type="non-terminal residue" evidence="1">
    <location>
        <position position="1"/>
    </location>
</feature>
<protein>
    <recommendedName>
        <fullName evidence="3">Maturase K</fullName>
    </recommendedName>
</protein>
<sequence>IRMFLLEEVIIQRIYKSPVVRFKLIFLHGYRRTIFWHELIDRLTDDTFAESFYTNNMI</sequence>
<dbReference type="AlphaFoldDB" id="A0AAV4PVN4"/>
<comment type="caution">
    <text evidence="1">The sequence shown here is derived from an EMBL/GenBank/DDBJ whole genome shotgun (WGS) entry which is preliminary data.</text>
</comment>
<evidence type="ECO:0000313" key="2">
    <source>
        <dbReference type="Proteomes" id="UP001054945"/>
    </source>
</evidence>
<proteinExistence type="predicted"/>
<keyword evidence="2" id="KW-1185">Reference proteome</keyword>
<evidence type="ECO:0008006" key="3">
    <source>
        <dbReference type="Google" id="ProtNLM"/>
    </source>
</evidence>
<gene>
    <name evidence="1" type="ORF">CEXT_417711</name>
</gene>
<name>A0AAV4PVN4_CAEEX</name>
<dbReference type="EMBL" id="BPLR01005351">
    <property type="protein sequence ID" value="GIY01643.1"/>
    <property type="molecule type" value="Genomic_DNA"/>
</dbReference>
<accession>A0AAV4PVN4</accession>
<reference evidence="1 2" key="1">
    <citation type="submission" date="2021-06" db="EMBL/GenBank/DDBJ databases">
        <title>Caerostris extrusa draft genome.</title>
        <authorList>
            <person name="Kono N."/>
            <person name="Arakawa K."/>
        </authorList>
    </citation>
    <scope>NUCLEOTIDE SEQUENCE [LARGE SCALE GENOMIC DNA]</scope>
</reference>
<evidence type="ECO:0000313" key="1">
    <source>
        <dbReference type="EMBL" id="GIY01643.1"/>
    </source>
</evidence>
<dbReference type="Proteomes" id="UP001054945">
    <property type="component" value="Unassembled WGS sequence"/>
</dbReference>
<organism evidence="1 2">
    <name type="scientific">Caerostris extrusa</name>
    <name type="common">Bark spider</name>
    <name type="synonym">Caerostris bankana</name>
    <dbReference type="NCBI Taxonomy" id="172846"/>
    <lineage>
        <taxon>Eukaryota</taxon>
        <taxon>Metazoa</taxon>
        <taxon>Ecdysozoa</taxon>
        <taxon>Arthropoda</taxon>
        <taxon>Chelicerata</taxon>
        <taxon>Arachnida</taxon>
        <taxon>Araneae</taxon>
        <taxon>Araneomorphae</taxon>
        <taxon>Entelegynae</taxon>
        <taxon>Araneoidea</taxon>
        <taxon>Araneidae</taxon>
        <taxon>Caerostris</taxon>
    </lineage>
</organism>